<proteinExistence type="predicted"/>
<evidence type="ECO:0000313" key="3">
    <source>
        <dbReference type="WBParaSite" id="SRAE_0000070100.1"/>
    </source>
</evidence>
<dbReference type="WormBase" id="SRAE_0000070100">
    <property type="protein sequence ID" value="SRP10344"/>
    <property type="gene ID" value="WBGene00256453"/>
</dbReference>
<dbReference type="EMBL" id="LN609416">
    <property type="protein sequence ID" value="CEF61583.1"/>
    <property type="molecule type" value="Genomic_DNA"/>
</dbReference>
<reference evidence="3" key="3">
    <citation type="submission" date="2020-12" db="UniProtKB">
        <authorList>
            <consortium name="WormBaseParasite"/>
        </authorList>
    </citation>
    <scope>IDENTIFICATION</scope>
</reference>
<accession>A0A090MTD6</accession>
<reference evidence="1" key="2">
    <citation type="submission" date="2014-09" db="EMBL/GenBank/DDBJ databases">
        <authorList>
            <person name="Aslett A.Martin."/>
        </authorList>
    </citation>
    <scope>NUCLEOTIDE SEQUENCE</scope>
    <source>
        <strain evidence="1">ED321 Heterogonic</strain>
    </source>
</reference>
<dbReference type="GeneID" id="36373951"/>
<keyword evidence="2" id="KW-1185">Reference proteome</keyword>
<dbReference type="Proteomes" id="UP000035682">
    <property type="component" value="Unplaced"/>
</dbReference>
<evidence type="ECO:0000313" key="4">
    <source>
        <dbReference type="WormBase" id="SRAE_0000070100"/>
    </source>
</evidence>
<gene>
    <name evidence="1 3 4" type="ORF">SRAE_0000070100</name>
</gene>
<dbReference type="OrthoDB" id="6629194at2759"/>
<dbReference type="CTD" id="36373951"/>
<organism evidence="1">
    <name type="scientific">Strongyloides ratti</name>
    <name type="common">Parasitic roundworm</name>
    <dbReference type="NCBI Taxonomy" id="34506"/>
    <lineage>
        <taxon>Eukaryota</taxon>
        <taxon>Metazoa</taxon>
        <taxon>Ecdysozoa</taxon>
        <taxon>Nematoda</taxon>
        <taxon>Chromadorea</taxon>
        <taxon>Rhabditida</taxon>
        <taxon>Tylenchina</taxon>
        <taxon>Panagrolaimomorpha</taxon>
        <taxon>Strongyloidoidea</taxon>
        <taxon>Strongyloididae</taxon>
        <taxon>Strongyloides</taxon>
    </lineage>
</organism>
<reference evidence="2" key="1">
    <citation type="submission" date="2014-09" db="EMBL/GenBank/DDBJ databases">
        <authorList>
            <person name="Martin A.A."/>
        </authorList>
    </citation>
    <scope>NUCLEOTIDE SEQUENCE</scope>
    <source>
        <strain evidence="2">ED321</strain>
    </source>
</reference>
<protein>
    <submittedName>
        <fullName evidence="1 3">Uncharacterized protein</fullName>
    </submittedName>
</protein>
<evidence type="ECO:0000313" key="1">
    <source>
        <dbReference type="EMBL" id="CEF61583.1"/>
    </source>
</evidence>
<evidence type="ECO:0000313" key="2">
    <source>
        <dbReference type="Proteomes" id="UP000035682"/>
    </source>
</evidence>
<name>A0A090MTD6_STRRB</name>
<sequence>MNAYQLYKDIPNETAAIKYLQKRGLIPETKECENGHKMKLSFGNLDPEQVPNKLSSIIQPQNISYDTSNDIDNIPLDKINLPIESDTSPYEKLFIYANNTFSDTQERNVSKKQIDNNDNFDKQNKEHFYDSEILTFPINTDIRYLSPLNLTLAKNNL</sequence>
<dbReference type="WBParaSite" id="SRAE_0000070100.1">
    <property type="protein sequence ID" value="SRAE_0000070100.1"/>
    <property type="gene ID" value="WBGene00256453"/>
</dbReference>
<dbReference type="RefSeq" id="XP_024500792.1">
    <property type="nucleotide sequence ID" value="XM_024646629.1"/>
</dbReference>
<dbReference type="AlphaFoldDB" id="A0A090MTD6"/>